<feature type="non-terminal residue" evidence="1">
    <location>
        <position position="41"/>
    </location>
</feature>
<protein>
    <submittedName>
        <fullName evidence="1">12089_t:CDS:1</fullName>
    </submittedName>
</protein>
<dbReference type="EMBL" id="CAJVPQ010000261">
    <property type="protein sequence ID" value="CAG8463833.1"/>
    <property type="molecule type" value="Genomic_DNA"/>
</dbReference>
<accession>A0A9N8Z0Z4</accession>
<evidence type="ECO:0000313" key="1">
    <source>
        <dbReference type="EMBL" id="CAG8463833.1"/>
    </source>
</evidence>
<keyword evidence="2" id="KW-1185">Reference proteome</keyword>
<gene>
    <name evidence="1" type="ORF">FCALED_LOCUS1881</name>
</gene>
<evidence type="ECO:0000313" key="2">
    <source>
        <dbReference type="Proteomes" id="UP000789570"/>
    </source>
</evidence>
<name>A0A9N8Z0Z4_9GLOM</name>
<reference evidence="1" key="1">
    <citation type="submission" date="2021-06" db="EMBL/GenBank/DDBJ databases">
        <authorList>
            <person name="Kallberg Y."/>
            <person name="Tangrot J."/>
            <person name="Rosling A."/>
        </authorList>
    </citation>
    <scope>NUCLEOTIDE SEQUENCE</scope>
    <source>
        <strain evidence="1">UK204</strain>
    </source>
</reference>
<comment type="caution">
    <text evidence="1">The sequence shown here is derived from an EMBL/GenBank/DDBJ whole genome shotgun (WGS) entry which is preliminary data.</text>
</comment>
<dbReference type="AlphaFoldDB" id="A0A9N8Z0Z4"/>
<dbReference type="Proteomes" id="UP000789570">
    <property type="component" value="Unassembled WGS sequence"/>
</dbReference>
<sequence>NAFYDSKSKIIDGNTIYQECDIAICFSSQREKIDPSLRRIN</sequence>
<organism evidence="1 2">
    <name type="scientific">Funneliformis caledonium</name>
    <dbReference type="NCBI Taxonomy" id="1117310"/>
    <lineage>
        <taxon>Eukaryota</taxon>
        <taxon>Fungi</taxon>
        <taxon>Fungi incertae sedis</taxon>
        <taxon>Mucoromycota</taxon>
        <taxon>Glomeromycotina</taxon>
        <taxon>Glomeromycetes</taxon>
        <taxon>Glomerales</taxon>
        <taxon>Glomeraceae</taxon>
        <taxon>Funneliformis</taxon>
    </lineage>
</organism>
<proteinExistence type="predicted"/>